<evidence type="ECO:0000256" key="3">
    <source>
        <dbReference type="SAM" id="MobiDB-lite"/>
    </source>
</evidence>
<dbReference type="GO" id="GO:0005874">
    <property type="term" value="C:microtubule"/>
    <property type="evidence" value="ECO:0007669"/>
    <property type="project" value="TreeGrafter"/>
</dbReference>
<reference evidence="6 7" key="1">
    <citation type="submission" date="2024-03" db="EMBL/GenBank/DDBJ databases">
        <title>The Acrasis kona genome and developmental transcriptomes reveal deep origins of eukaryotic multicellular pathways.</title>
        <authorList>
            <person name="Sheikh S."/>
            <person name="Fu C.-J."/>
            <person name="Brown M.W."/>
            <person name="Baldauf S.L."/>
        </authorList>
    </citation>
    <scope>NUCLEOTIDE SEQUENCE [LARGE SCALE GENOMIC DNA]</scope>
    <source>
        <strain evidence="6 7">ATCC MYA-3509</strain>
    </source>
</reference>
<dbReference type="GO" id="GO:0016559">
    <property type="term" value="P:peroxisome fission"/>
    <property type="evidence" value="ECO:0007669"/>
    <property type="project" value="TreeGrafter"/>
</dbReference>
<feature type="domain" description="GED" evidence="4">
    <location>
        <begin position="665"/>
        <end position="756"/>
    </location>
</feature>
<dbReference type="InterPro" id="IPR030381">
    <property type="entry name" value="G_DYNAMIN_dom"/>
</dbReference>
<dbReference type="GO" id="GO:0016020">
    <property type="term" value="C:membrane"/>
    <property type="evidence" value="ECO:0007669"/>
    <property type="project" value="TreeGrafter"/>
</dbReference>
<dbReference type="GO" id="GO:0006897">
    <property type="term" value="P:endocytosis"/>
    <property type="evidence" value="ECO:0007669"/>
    <property type="project" value="TreeGrafter"/>
</dbReference>
<dbReference type="PROSITE" id="PS51388">
    <property type="entry name" value="GED"/>
    <property type="match status" value="1"/>
</dbReference>
<sequence>MKTLQESEYNERSHQLITVVNKMRDAGAQFDLDIPTIVFCGNQSAGKSSLIEAISSINVPRSEGTCTRCPMEVRLTQADPNSDEQEDKWSAKVTLRLEYDDTTKTQGRLSQPKEVPFGSVYEKKEVEGILRRAQKAVLNPSKEAITYLSISDQDLTAIPDELKFTRNIVCIHITGAKVNLTLIDLPGIIRTTETREEEIFIKMVRDTVEEYISKKNSIIIATISCKDEIQNQEIFNMAKNTDKQGDRTIGILTKPDTVAEQEEKEWVNIMCGKHFPLRLGYYMVKNPSLKSLKENISFEMARQEEINFFEESLVWKQYTEKLSDRFGVDNLRSALSRKLIEMIETTLPKMQQTIEDKLKRTKIELSGMPEEIKMDHKVGLLHLVKLYSQKIREMVLVENGNTKVFDSINRTLNLFVNQITSTQPSLSLEKEVHLGSKPPPRPSSNNNSSSPISFIFGNNESQNVAASNPFLKPIDTQFQTPGRQSLNSSSDHQPFQIKSVVFSREQLKRDIENQRGKDLPGFVHFGPTKHIIKKCQKEWGQIAMSLLTKIYTKIEEVIVDQSNEDFNRFLHLRDQVNFHVRNYARELLEKNRNIIDYLVDAELSEPLTLNNHYFSESVDKYMLEYKKPFVVGNAENALKLLHNAGFHDIKIEDLDRLRRDPDEEIHKVIASARAYHRVSRKSFTDSIQKCIFCHFLKKFADTIDEVLIEKLNILDGDKENFAKLLAEDKLLVTRRGDLKEQESRLERVYQETMHFV</sequence>
<dbReference type="CDD" id="cd08771">
    <property type="entry name" value="DLP_1"/>
    <property type="match status" value="1"/>
</dbReference>
<dbReference type="AlphaFoldDB" id="A0AAW2Z615"/>
<evidence type="ECO:0000256" key="2">
    <source>
        <dbReference type="ARBA" id="ARBA00023134"/>
    </source>
</evidence>
<evidence type="ECO:0000313" key="6">
    <source>
        <dbReference type="EMBL" id="KAL0484131.1"/>
    </source>
</evidence>
<dbReference type="InterPro" id="IPR022812">
    <property type="entry name" value="Dynamin"/>
</dbReference>
<dbReference type="InterPro" id="IPR020850">
    <property type="entry name" value="GED_dom"/>
</dbReference>
<dbReference type="PROSITE" id="PS51718">
    <property type="entry name" value="G_DYNAMIN_2"/>
    <property type="match status" value="1"/>
</dbReference>
<dbReference type="GO" id="GO:0048312">
    <property type="term" value="P:intracellular distribution of mitochondria"/>
    <property type="evidence" value="ECO:0007669"/>
    <property type="project" value="TreeGrafter"/>
</dbReference>
<dbReference type="PRINTS" id="PR00195">
    <property type="entry name" value="DYNAMIN"/>
</dbReference>
<dbReference type="GO" id="GO:0005739">
    <property type="term" value="C:mitochondrion"/>
    <property type="evidence" value="ECO:0007669"/>
    <property type="project" value="TreeGrafter"/>
</dbReference>
<dbReference type="EMBL" id="JAOPGA020001024">
    <property type="protein sequence ID" value="KAL0484131.1"/>
    <property type="molecule type" value="Genomic_DNA"/>
</dbReference>
<evidence type="ECO:0000259" key="4">
    <source>
        <dbReference type="PROSITE" id="PS51388"/>
    </source>
</evidence>
<dbReference type="Pfam" id="PF02212">
    <property type="entry name" value="GED"/>
    <property type="match status" value="1"/>
</dbReference>
<accession>A0AAW2Z615</accession>
<dbReference type="SMART" id="SM00053">
    <property type="entry name" value="DYNc"/>
    <property type="match status" value="1"/>
</dbReference>
<dbReference type="PANTHER" id="PTHR11566">
    <property type="entry name" value="DYNAMIN"/>
    <property type="match status" value="1"/>
</dbReference>
<dbReference type="Proteomes" id="UP001431209">
    <property type="component" value="Unassembled WGS sequence"/>
</dbReference>
<dbReference type="GO" id="GO:0005525">
    <property type="term" value="F:GTP binding"/>
    <property type="evidence" value="ECO:0007669"/>
    <property type="project" value="InterPro"/>
</dbReference>
<dbReference type="InterPro" id="IPR045063">
    <property type="entry name" value="Dynamin_N"/>
</dbReference>
<dbReference type="Pfam" id="PF00350">
    <property type="entry name" value="Dynamin_N"/>
    <property type="match status" value="1"/>
</dbReference>
<feature type="domain" description="Dynamin-type G" evidence="5">
    <location>
        <begin position="31"/>
        <end position="348"/>
    </location>
</feature>
<dbReference type="InterPro" id="IPR001401">
    <property type="entry name" value="Dynamin_GTPase"/>
</dbReference>
<feature type="compositionally biased region" description="Low complexity" evidence="3">
    <location>
        <begin position="443"/>
        <end position="453"/>
    </location>
</feature>
<evidence type="ECO:0000313" key="7">
    <source>
        <dbReference type="Proteomes" id="UP001431209"/>
    </source>
</evidence>
<dbReference type="PANTHER" id="PTHR11566:SF21">
    <property type="entry name" value="DYNAMIN RELATED PROTEIN 1, ISOFORM A"/>
    <property type="match status" value="1"/>
</dbReference>
<dbReference type="Gene3D" id="1.20.120.1240">
    <property type="entry name" value="Dynamin, middle domain"/>
    <property type="match status" value="1"/>
</dbReference>
<dbReference type="InterPro" id="IPR003130">
    <property type="entry name" value="GED"/>
</dbReference>
<keyword evidence="1" id="KW-0547">Nucleotide-binding</keyword>
<dbReference type="InterPro" id="IPR027417">
    <property type="entry name" value="P-loop_NTPase"/>
</dbReference>
<keyword evidence="2" id="KW-0342">GTP-binding</keyword>
<dbReference type="SUPFAM" id="SSF52540">
    <property type="entry name" value="P-loop containing nucleoside triphosphate hydrolases"/>
    <property type="match status" value="1"/>
</dbReference>
<protein>
    <submittedName>
        <fullName evidence="6">GTP-binding protein Mx</fullName>
    </submittedName>
</protein>
<dbReference type="Pfam" id="PF01031">
    <property type="entry name" value="Dynamin_M"/>
    <property type="match status" value="2"/>
</dbReference>
<feature type="region of interest" description="Disordered" evidence="3">
    <location>
        <begin position="427"/>
        <end position="453"/>
    </location>
</feature>
<name>A0AAW2Z615_9EUKA</name>
<dbReference type="GO" id="GO:0003924">
    <property type="term" value="F:GTPase activity"/>
    <property type="evidence" value="ECO:0007669"/>
    <property type="project" value="InterPro"/>
</dbReference>
<dbReference type="GO" id="GO:0008017">
    <property type="term" value="F:microtubule binding"/>
    <property type="evidence" value="ECO:0007669"/>
    <property type="project" value="TreeGrafter"/>
</dbReference>
<organism evidence="6 7">
    <name type="scientific">Acrasis kona</name>
    <dbReference type="NCBI Taxonomy" id="1008807"/>
    <lineage>
        <taxon>Eukaryota</taxon>
        <taxon>Discoba</taxon>
        <taxon>Heterolobosea</taxon>
        <taxon>Tetramitia</taxon>
        <taxon>Eutetramitia</taxon>
        <taxon>Acrasidae</taxon>
        <taxon>Acrasis</taxon>
    </lineage>
</organism>
<evidence type="ECO:0000259" key="5">
    <source>
        <dbReference type="PROSITE" id="PS51718"/>
    </source>
</evidence>
<evidence type="ECO:0000256" key="1">
    <source>
        <dbReference type="ARBA" id="ARBA00022741"/>
    </source>
</evidence>
<comment type="caution">
    <text evidence="6">The sequence shown here is derived from an EMBL/GenBank/DDBJ whole genome shotgun (WGS) entry which is preliminary data.</text>
</comment>
<gene>
    <name evidence="6" type="ORF">AKO1_004930</name>
</gene>
<dbReference type="GO" id="GO:0000266">
    <property type="term" value="P:mitochondrial fission"/>
    <property type="evidence" value="ECO:0007669"/>
    <property type="project" value="TreeGrafter"/>
</dbReference>
<keyword evidence="7" id="KW-1185">Reference proteome</keyword>
<dbReference type="InterPro" id="IPR000375">
    <property type="entry name" value="Dynamin_stalk"/>
</dbReference>
<proteinExistence type="predicted"/>
<dbReference type="Gene3D" id="3.40.50.300">
    <property type="entry name" value="P-loop containing nucleotide triphosphate hydrolases"/>
    <property type="match status" value="1"/>
</dbReference>